<reference evidence="4 5" key="1">
    <citation type="journal article" date="2015" name="Genome Biol. Evol.">
        <title>Comparative Genomics of a Bacterivorous Green Alga Reveals Evolutionary Causalities and Consequences of Phago-Mixotrophic Mode of Nutrition.</title>
        <authorList>
            <person name="Burns J.A."/>
            <person name="Paasch A."/>
            <person name="Narechania A."/>
            <person name="Kim E."/>
        </authorList>
    </citation>
    <scope>NUCLEOTIDE SEQUENCE [LARGE SCALE GENOMIC DNA]</scope>
    <source>
        <strain evidence="4 5">PLY_AMNH</strain>
    </source>
</reference>
<organism evidence="4 5">
    <name type="scientific">Cymbomonas tetramitiformis</name>
    <dbReference type="NCBI Taxonomy" id="36881"/>
    <lineage>
        <taxon>Eukaryota</taxon>
        <taxon>Viridiplantae</taxon>
        <taxon>Chlorophyta</taxon>
        <taxon>Pyramimonadophyceae</taxon>
        <taxon>Pyramimonadales</taxon>
        <taxon>Pyramimonadaceae</taxon>
        <taxon>Cymbomonas</taxon>
    </lineage>
</organism>
<proteinExistence type="predicted"/>
<evidence type="ECO:0000313" key="4">
    <source>
        <dbReference type="EMBL" id="KAK3263282.1"/>
    </source>
</evidence>
<dbReference type="Gene3D" id="1.25.40.10">
    <property type="entry name" value="Tetratricopeptide repeat domain"/>
    <property type="match status" value="1"/>
</dbReference>
<dbReference type="Proteomes" id="UP001190700">
    <property type="component" value="Unassembled WGS sequence"/>
</dbReference>
<evidence type="ECO:0000256" key="1">
    <source>
        <dbReference type="SAM" id="Coils"/>
    </source>
</evidence>
<accession>A0AAE0KWH0</accession>
<dbReference type="SMART" id="SM00513">
    <property type="entry name" value="SAP"/>
    <property type="match status" value="1"/>
</dbReference>
<keyword evidence="1" id="KW-0175">Coiled coil</keyword>
<comment type="caution">
    <text evidence="4">The sequence shown here is derived from an EMBL/GenBank/DDBJ whole genome shotgun (WGS) entry which is preliminary data.</text>
</comment>
<dbReference type="InterPro" id="IPR050667">
    <property type="entry name" value="PPR-containing_protein"/>
</dbReference>
<dbReference type="Pfam" id="PF02037">
    <property type="entry name" value="SAP"/>
    <property type="match status" value="1"/>
</dbReference>
<protein>
    <recommendedName>
        <fullName evidence="3">SAP domain-containing protein</fullName>
    </recommendedName>
</protein>
<dbReference type="InterPro" id="IPR011990">
    <property type="entry name" value="TPR-like_helical_dom_sf"/>
</dbReference>
<dbReference type="Gene3D" id="1.10.720.30">
    <property type="entry name" value="SAP domain"/>
    <property type="match status" value="1"/>
</dbReference>
<name>A0AAE0KWH0_9CHLO</name>
<sequence length="665" mass="73126">MPPLFLRAHRPRCCAQDRPPRGRLEELVHHEVRILLDTPTEWAHARHPGLEKCRPGLGKCRPGLEKCRPGLEKCRPGGSVRRMENGYELSSELYLILIETLCAHGRWEQALQELTVMKENPKLKVTAAHFNPVIRAQAKTGDEKACFLAYRTFFRMVEGSSKTAVEPDVSTYNALLEGFASGATQATKSADKIMELIGSMFRTKNKPTPKTYVLAIEGFARAEAVGQAMRSLHALRRLIETMQADAEPGAQLDQLKDSGLGGSALLQNTTALPVLVDAVACYGDADMTFELLNMLRADGVKIQSSHFQEDTDGHSLVTRWMFYRNGHRRTPVGPQAPSLKELAQAEQERREEEEAAAAKEEQKKKQDAAIASGKPIALSKMTVAQLRAELESYGLPTHGKRTVLYKRMQAVRSAIKEEADVVEAIIELEGEEVLSYTEEPKASKKAAAKKGEAVSSTGWVWKNGRRVEVANQDMDNLVEGTTVPDWMKALDDQAMEDARAQKEDLQMDELKKYNAAQQENTRPDGDASVGEATDSEQESDGAKKDTSASSTMSRLELSMAILKAVTDMGGAPNAQDCQALMEEASAAGSVEDVQLLVHYATCCKPMAAAETFMLGLETCIRMEERVAAFDCLLAMEEAGAQPNEAMIQRVLELQVSPEDSSPEDA</sequence>
<feature type="domain" description="SAP" evidence="3">
    <location>
        <begin position="378"/>
        <end position="412"/>
    </location>
</feature>
<dbReference type="InterPro" id="IPR036361">
    <property type="entry name" value="SAP_dom_sf"/>
</dbReference>
<keyword evidence="5" id="KW-1185">Reference proteome</keyword>
<dbReference type="PANTHER" id="PTHR47939:SF1">
    <property type="entry name" value="OS04G0684500 PROTEIN"/>
    <property type="match status" value="1"/>
</dbReference>
<evidence type="ECO:0000256" key="2">
    <source>
        <dbReference type="SAM" id="MobiDB-lite"/>
    </source>
</evidence>
<dbReference type="AlphaFoldDB" id="A0AAE0KWH0"/>
<dbReference type="PROSITE" id="PS50800">
    <property type="entry name" value="SAP"/>
    <property type="match status" value="1"/>
</dbReference>
<dbReference type="SUPFAM" id="SSF68906">
    <property type="entry name" value="SAP domain"/>
    <property type="match status" value="1"/>
</dbReference>
<dbReference type="PANTHER" id="PTHR47939">
    <property type="entry name" value="MEMBRANE-ASSOCIATED SALT-INDUCIBLE PROTEIN-LIKE"/>
    <property type="match status" value="1"/>
</dbReference>
<evidence type="ECO:0000313" key="5">
    <source>
        <dbReference type="Proteomes" id="UP001190700"/>
    </source>
</evidence>
<feature type="region of interest" description="Disordered" evidence="2">
    <location>
        <begin position="516"/>
        <end position="551"/>
    </location>
</feature>
<evidence type="ECO:0000259" key="3">
    <source>
        <dbReference type="PROSITE" id="PS50800"/>
    </source>
</evidence>
<feature type="coiled-coil region" evidence="1">
    <location>
        <begin position="342"/>
        <end position="369"/>
    </location>
</feature>
<dbReference type="EMBL" id="LGRX02015583">
    <property type="protein sequence ID" value="KAK3263282.1"/>
    <property type="molecule type" value="Genomic_DNA"/>
</dbReference>
<dbReference type="InterPro" id="IPR003034">
    <property type="entry name" value="SAP_dom"/>
</dbReference>
<gene>
    <name evidence="4" type="ORF">CYMTET_27905</name>
</gene>